<protein>
    <submittedName>
        <fullName evidence="3">Uncharacterized protein</fullName>
    </submittedName>
</protein>
<dbReference type="Proteomes" id="UP000271974">
    <property type="component" value="Unassembled WGS sequence"/>
</dbReference>
<evidence type="ECO:0000256" key="2">
    <source>
        <dbReference type="SAM" id="SignalP"/>
    </source>
</evidence>
<evidence type="ECO:0000313" key="4">
    <source>
        <dbReference type="Proteomes" id="UP000271974"/>
    </source>
</evidence>
<proteinExistence type="predicted"/>
<keyword evidence="4" id="KW-1185">Reference proteome</keyword>
<gene>
    <name evidence="3" type="ORF">EGW08_009918</name>
</gene>
<name>A0A433TL99_ELYCH</name>
<comment type="caution">
    <text evidence="3">The sequence shown here is derived from an EMBL/GenBank/DDBJ whole genome shotgun (WGS) entry which is preliminary data.</text>
</comment>
<feature type="region of interest" description="Disordered" evidence="1">
    <location>
        <begin position="203"/>
        <end position="263"/>
    </location>
</feature>
<evidence type="ECO:0000256" key="1">
    <source>
        <dbReference type="SAM" id="MobiDB-lite"/>
    </source>
</evidence>
<sequence length="263" mass="28370">MARASSLLWSAVVVGLVCVQLVAGMDLESICERRCLYGRGGPLCGCNAVHFAGKRSLYRGDHVLQDLVNPGGVKVEEINYLSHGSPGSPGSSPGKIGGPQTSNRKITALATQLLDSWDSDMVGQLLSSLKRLKHGKGNFQNFLDKQPGNFNSKGTFSSRNPSAGHTQHPVITWAKFLESQGEEPILRQRLKLKQNFPMRSFRYPDASRVSEDLTNGNPQSEADPGDADSVGQALANDPDGPTGRGEQVVSLQDALRRAMGDDR</sequence>
<dbReference type="AlphaFoldDB" id="A0A433TL99"/>
<feature type="region of interest" description="Disordered" evidence="1">
    <location>
        <begin position="143"/>
        <end position="166"/>
    </location>
</feature>
<accession>A0A433TL99</accession>
<feature type="compositionally biased region" description="Basic and acidic residues" evidence="1">
    <location>
        <begin position="254"/>
        <end position="263"/>
    </location>
</feature>
<dbReference type="OrthoDB" id="6162769at2759"/>
<evidence type="ECO:0000313" key="3">
    <source>
        <dbReference type="EMBL" id="RUS82328.1"/>
    </source>
</evidence>
<keyword evidence="2" id="KW-0732">Signal</keyword>
<feature type="compositionally biased region" description="Low complexity" evidence="1">
    <location>
        <begin position="84"/>
        <end position="94"/>
    </location>
</feature>
<feature type="compositionally biased region" description="Polar residues" evidence="1">
    <location>
        <begin position="143"/>
        <end position="165"/>
    </location>
</feature>
<feature type="signal peptide" evidence="2">
    <location>
        <begin position="1"/>
        <end position="24"/>
    </location>
</feature>
<organism evidence="3 4">
    <name type="scientific">Elysia chlorotica</name>
    <name type="common">Eastern emerald elysia</name>
    <name type="synonym">Sea slug</name>
    <dbReference type="NCBI Taxonomy" id="188477"/>
    <lineage>
        <taxon>Eukaryota</taxon>
        <taxon>Metazoa</taxon>
        <taxon>Spiralia</taxon>
        <taxon>Lophotrochozoa</taxon>
        <taxon>Mollusca</taxon>
        <taxon>Gastropoda</taxon>
        <taxon>Heterobranchia</taxon>
        <taxon>Euthyneura</taxon>
        <taxon>Panpulmonata</taxon>
        <taxon>Sacoglossa</taxon>
        <taxon>Placobranchoidea</taxon>
        <taxon>Plakobranchidae</taxon>
        <taxon>Elysia</taxon>
    </lineage>
</organism>
<dbReference type="EMBL" id="RQTK01000291">
    <property type="protein sequence ID" value="RUS82328.1"/>
    <property type="molecule type" value="Genomic_DNA"/>
</dbReference>
<reference evidence="3 4" key="1">
    <citation type="submission" date="2019-01" db="EMBL/GenBank/DDBJ databases">
        <title>A draft genome assembly of the solar-powered sea slug Elysia chlorotica.</title>
        <authorList>
            <person name="Cai H."/>
            <person name="Li Q."/>
            <person name="Fang X."/>
            <person name="Li J."/>
            <person name="Curtis N.E."/>
            <person name="Altenburger A."/>
            <person name="Shibata T."/>
            <person name="Feng M."/>
            <person name="Maeda T."/>
            <person name="Schwartz J.A."/>
            <person name="Shigenobu S."/>
            <person name="Lundholm N."/>
            <person name="Nishiyama T."/>
            <person name="Yang H."/>
            <person name="Hasebe M."/>
            <person name="Li S."/>
            <person name="Pierce S.K."/>
            <person name="Wang J."/>
        </authorList>
    </citation>
    <scope>NUCLEOTIDE SEQUENCE [LARGE SCALE GENOMIC DNA]</scope>
    <source>
        <strain evidence="3">EC2010</strain>
        <tissue evidence="3">Whole organism of an adult</tissue>
    </source>
</reference>
<feature type="chain" id="PRO_5019275383" evidence="2">
    <location>
        <begin position="25"/>
        <end position="263"/>
    </location>
</feature>
<feature type="region of interest" description="Disordered" evidence="1">
    <location>
        <begin position="82"/>
        <end position="102"/>
    </location>
</feature>